<dbReference type="InterPro" id="IPR041469">
    <property type="entry name" value="Subtilisin-like_FN3"/>
</dbReference>
<dbReference type="Proteomes" id="UP001396334">
    <property type="component" value="Unassembled WGS sequence"/>
</dbReference>
<sequence length="181" mass="19956">MKIKDEYGELSSGSGQINPTSAVHPGLIYDINESSYISFLCKEGFNSTTIGLLIRAKQKYNCSSFKPALGSDGLNYPSMHIHLNGTEPRISAVFYRTVTNVESGSYEFKAKVTSPKELSIAVIPETLKFKSKHQKKSFKVSVKGGSMKNGSDILSATLEWRSNKGHNVKSPILVFKQQPSF</sequence>
<organism evidence="1 2">
    <name type="scientific">Hibiscus sabdariffa</name>
    <name type="common">roselle</name>
    <dbReference type="NCBI Taxonomy" id="183260"/>
    <lineage>
        <taxon>Eukaryota</taxon>
        <taxon>Viridiplantae</taxon>
        <taxon>Streptophyta</taxon>
        <taxon>Embryophyta</taxon>
        <taxon>Tracheophyta</taxon>
        <taxon>Spermatophyta</taxon>
        <taxon>Magnoliopsida</taxon>
        <taxon>eudicotyledons</taxon>
        <taxon>Gunneridae</taxon>
        <taxon>Pentapetalae</taxon>
        <taxon>rosids</taxon>
        <taxon>malvids</taxon>
        <taxon>Malvales</taxon>
        <taxon>Malvaceae</taxon>
        <taxon>Malvoideae</taxon>
        <taxon>Hibiscus</taxon>
    </lineage>
</organism>
<dbReference type="InterPro" id="IPR045051">
    <property type="entry name" value="SBT"/>
</dbReference>
<reference evidence="1 2" key="1">
    <citation type="journal article" date="2024" name="G3 (Bethesda)">
        <title>Genome assembly of Hibiscus sabdariffa L. provides insights into metabolisms of medicinal natural products.</title>
        <authorList>
            <person name="Kim T."/>
        </authorList>
    </citation>
    <scope>NUCLEOTIDE SEQUENCE [LARGE SCALE GENOMIC DNA]</scope>
    <source>
        <strain evidence="1">TK-2024</strain>
        <tissue evidence="1">Old leaves</tissue>
    </source>
</reference>
<comment type="caution">
    <text evidence="1">The sequence shown here is derived from an EMBL/GenBank/DDBJ whole genome shotgun (WGS) entry which is preliminary data.</text>
</comment>
<keyword evidence="2" id="KW-1185">Reference proteome</keyword>
<dbReference type="EMBL" id="JBBPBN010000423">
    <property type="protein sequence ID" value="KAK8486846.1"/>
    <property type="molecule type" value="Genomic_DNA"/>
</dbReference>
<proteinExistence type="predicted"/>
<dbReference type="Gene3D" id="2.60.40.2310">
    <property type="match status" value="1"/>
</dbReference>
<evidence type="ECO:0000313" key="1">
    <source>
        <dbReference type="EMBL" id="KAK8486846.1"/>
    </source>
</evidence>
<accession>A0ABR2A2L4</accession>
<name>A0ABR2A2L4_9ROSI</name>
<evidence type="ECO:0000313" key="2">
    <source>
        <dbReference type="Proteomes" id="UP001396334"/>
    </source>
</evidence>
<protein>
    <submittedName>
        <fullName evidence="1">Uncharacterized protein</fullName>
    </submittedName>
</protein>
<gene>
    <name evidence="1" type="ORF">V6N11_063233</name>
</gene>
<dbReference type="PANTHER" id="PTHR10795">
    <property type="entry name" value="PROPROTEIN CONVERTASE SUBTILISIN/KEXIN"/>
    <property type="match status" value="1"/>
</dbReference>
<dbReference type="Pfam" id="PF17766">
    <property type="entry name" value="fn3_6"/>
    <property type="match status" value="1"/>
</dbReference>